<dbReference type="AlphaFoldDB" id="A0ABD5UHL4"/>
<accession>A0ABD5UHL4</accession>
<protein>
    <submittedName>
        <fullName evidence="2">Uncharacterized protein</fullName>
    </submittedName>
</protein>
<proteinExistence type="predicted"/>
<feature type="region of interest" description="Disordered" evidence="1">
    <location>
        <begin position="56"/>
        <end position="84"/>
    </location>
</feature>
<dbReference type="RefSeq" id="WP_304449251.1">
    <property type="nucleotide sequence ID" value="NZ_JARRAH010000001.1"/>
</dbReference>
<sequence length="92" mass="10397">MGTREQDRQRELEKYVQKRLGQYRRVLEAFTGLDNARSADAEDVLQILDNPHSVLGSSCLSTPTSTTSKESEENEEVTTDSQSTDWVVYEGL</sequence>
<name>A0ABD5UHL4_9EURY</name>
<feature type="compositionally biased region" description="Low complexity" evidence="1">
    <location>
        <begin position="57"/>
        <end position="68"/>
    </location>
</feature>
<reference evidence="2 3" key="1">
    <citation type="journal article" date="2019" name="Int. J. Syst. Evol. Microbiol.">
        <title>The Global Catalogue of Microorganisms (GCM) 10K type strain sequencing project: providing services to taxonomists for standard genome sequencing and annotation.</title>
        <authorList>
            <consortium name="The Broad Institute Genomics Platform"/>
            <consortium name="The Broad Institute Genome Sequencing Center for Infectious Disease"/>
            <person name="Wu L."/>
            <person name="Ma J."/>
        </authorList>
    </citation>
    <scope>NUCLEOTIDE SEQUENCE [LARGE SCALE GENOMIC DNA]</scope>
    <source>
        <strain evidence="2 3">PSRA2</strain>
    </source>
</reference>
<keyword evidence="3" id="KW-1185">Reference proteome</keyword>
<evidence type="ECO:0000313" key="2">
    <source>
        <dbReference type="EMBL" id="MFC6837586.1"/>
    </source>
</evidence>
<gene>
    <name evidence="2" type="ORF">ACFQHK_13895</name>
</gene>
<evidence type="ECO:0000256" key="1">
    <source>
        <dbReference type="SAM" id="MobiDB-lite"/>
    </source>
</evidence>
<organism evidence="2 3">
    <name type="scientific">Halomarina ordinaria</name>
    <dbReference type="NCBI Taxonomy" id="3033939"/>
    <lineage>
        <taxon>Archaea</taxon>
        <taxon>Methanobacteriati</taxon>
        <taxon>Methanobacteriota</taxon>
        <taxon>Stenosarchaea group</taxon>
        <taxon>Halobacteria</taxon>
        <taxon>Halobacteriales</taxon>
        <taxon>Natronomonadaceae</taxon>
        <taxon>Halomarina</taxon>
    </lineage>
</organism>
<evidence type="ECO:0000313" key="3">
    <source>
        <dbReference type="Proteomes" id="UP001596406"/>
    </source>
</evidence>
<comment type="caution">
    <text evidence="2">The sequence shown here is derived from an EMBL/GenBank/DDBJ whole genome shotgun (WGS) entry which is preliminary data.</text>
</comment>
<dbReference type="EMBL" id="JBHSXM010000001">
    <property type="protein sequence ID" value="MFC6837586.1"/>
    <property type="molecule type" value="Genomic_DNA"/>
</dbReference>
<dbReference type="Proteomes" id="UP001596406">
    <property type="component" value="Unassembled WGS sequence"/>
</dbReference>